<gene>
    <name evidence="11" type="ORF">I2501_23635</name>
</gene>
<feature type="region of interest" description="Disordered" evidence="8">
    <location>
        <begin position="280"/>
        <end position="307"/>
    </location>
</feature>
<evidence type="ECO:0000313" key="11">
    <source>
        <dbReference type="EMBL" id="MBF9071013.1"/>
    </source>
</evidence>
<dbReference type="InterPro" id="IPR013099">
    <property type="entry name" value="K_chnl_dom"/>
</dbReference>
<dbReference type="SUPFAM" id="SSF81324">
    <property type="entry name" value="Voltage-gated potassium channels"/>
    <property type="match status" value="1"/>
</dbReference>
<feature type="domain" description="Potassium channel" evidence="10">
    <location>
        <begin position="163"/>
        <end position="242"/>
    </location>
</feature>
<dbReference type="Pfam" id="PF07885">
    <property type="entry name" value="Ion_trans_2"/>
    <property type="match status" value="1"/>
</dbReference>
<feature type="transmembrane region" description="Helical" evidence="9">
    <location>
        <begin position="186"/>
        <end position="205"/>
    </location>
</feature>
<keyword evidence="12" id="KW-1185">Reference proteome</keyword>
<evidence type="ECO:0000256" key="9">
    <source>
        <dbReference type="SAM" id="Phobius"/>
    </source>
</evidence>
<feature type="transmembrane region" description="Helical" evidence="9">
    <location>
        <begin position="217"/>
        <end position="242"/>
    </location>
</feature>
<feature type="transmembrane region" description="Helical" evidence="9">
    <location>
        <begin position="117"/>
        <end position="144"/>
    </location>
</feature>
<dbReference type="GO" id="GO:0005249">
    <property type="term" value="F:voltage-gated potassium channel activity"/>
    <property type="evidence" value="ECO:0007669"/>
    <property type="project" value="InterPro"/>
</dbReference>
<evidence type="ECO:0000256" key="4">
    <source>
        <dbReference type="ARBA" id="ARBA00022989"/>
    </source>
</evidence>
<sequence>MFDRSSGPQLPEPTEPPSEPTPGPSAPQPGAPEHVKGLTYQGERFERWRRATAVPLLVLGCIFLVLMLLPVLDSELSRDSKLAVLVADSVIWALFCADYTVKLILAQKRKRFFFEHLLDIVLIALPMFRPLGVLRGFGVFAVMARGIRRNRNIKTASYTGAAFVMVLIVGAYGEWLAERNAPGANILTYGDSLWWAIVTAATVGYGDYVPVTTMGKIVASIMMITGVATLSLVTASISSWLVQLSRREDDQVAAAAERQHQLEQFRTLLSEVRQLNERFARLEARSEHEGGQEGGREGGQEGRSDDS</sequence>
<comment type="caution">
    <text evidence="11">The sequence shown here is derived from an EMBL/GenBank/DDBJ whole genome shotgun (WGS) entry which is preliminary data.</text>
</comment>
<evidence type="ECO:0000256" key="1">
    <source>
        <dbReference type="ARBA" id="ARBA00004141"/>
    </source>
</evidence>
<dbReference type="EMBL" id="JADPRT010000010">
    <property type="protein sequence ID" value="MBF9071013.1"/>
    <property type="molecule type" value="Genomic_DNA"/>
</dbReference>
<dbReference type="Gene3D" id="1.10.287.70">
    <property type="match status" value="1"/>
</dbReference>
<keyword evidence="4 9" id="KW-1133">Transmembrane helix</keyword>
<evidence type="ECO:0000256" key="6">
    <source>
        <dbReference type="ARBA" id="ARBA00023136"/>
    </source>
</evidence>
<dbReference type="PANTHER" id="PTHR11537:SF254">
    <property type="entry name" value="POTASSIUM VOLTAGE-GATED CHANNEL PROTEIN SHAB"/>
    <property type="match status" value="1"/>
</dbReference>
<accession>A0A931FEW6</accession>
<feature type="transmembrane region" description="Helical" evidence="9">
    <location>
        <begin position="156"/>
        <end position="174"/>
    </location>
</feature>
<evidence type="ECO:0000256" key="7">
    <source>
        <dbReference type="ARBA" id="ARBA00023303"/>
    </source>
</evidence>
<dbReference type="GO" id="GO:0001508">
    <property type="term" value="P:action potential"/>
    <property type="evidence" value="ECO:0007669"/>
    <property type="project" value="TreeGrafter"/>
</dbReference>
<reference evidence="11" key="1">
    <citation type="submission" date="2020-11" db="EMBL/GenBank/DDBJ databases">
        <title>Isolation and identification of active actinomycetes.</title>
        <authorList>
            <person name="Yu B."/>
        </authorList>
    </citation>
    <scope>NUCLEOTIDE SEQUENCE</scope>
    <source>
        <strain evidence="11">NEAU-YB345</strain>
    </source>
</reference>
<evidence type="ECO:0000259" key="10">
    <source>
        <dbReference type="Pfam" id="PF07885"/>
    </source>
</evidence>
<evidence type="ECO:0000256" key="2">
    <source>
        <dbReference type="ARBA" id="ARBA00022448"/>
    </source>
</evidence>
<feature type="transmembrane region" description="Helical" evidence="9">
    <location>
        <begin position="53"/>
        <end position="72"/>
    </location>
</feature>
<dbReference type="PANTHER" id="PTHR11537">
    <property type="entry name" value="VOLTAGE-GATED POTASSIUM CHANNEL"/>
    <property type="match status" value="1"/>
</dbReference>
<comment type="subcellular location">
    <subcellularLocation>
        <location evidence="1">Membrane</location>
        <topology evidence="1">Multi-pass membrane protein</topology>
    </subcellularLocation>
</comment>
<feature type="region of interest" description="Disordered" evidence="8">
    <location>
        <begin position="1"/>
        <end position="33"/>
    </location>
</feature>
<keyword evidence="5" id="KW-0406">Ion transport</keyword>
<dbReference type="GO" id="GO:0008076">
    <property type="term" value="C:voltage-gated potassium channel complex"/>
    <property type="evidence" value="ECO:0007669"/>
    <property type="project" value="InterPro"/>
</dbReference>
<dbReference type="AlphaFoldDB" id="A0A931FEW6"/>
<evidence type="ECO:0000313" key="12">
    <source>
        <dbReference type="Proteomes" id="UP000657385"/>
    </source>
</evidence>
<dbReference type="RefSeq" id="WP_196196175.1">
    <property type="nucleotide sequence ID" value="NZ_JADPRT010000010.1"/>
</dbReference>
<keyword evidence="6 9" id="KW-0472">Membrane</keyword>
<organism evidence="11 12">
    <name type="scientific">Streptacidiphilus fuscans</name>
    <dbReference type="NCBI Taxonomy" id="2789292"/>
    <lineage>
        <taxon>Bacteria</taxon>
        <taxon>Bacillati</taxon>
        <taxon>Actinomycetota</taxon>
        <taxon>Actinomycetes</taxon>
        <taxon>Kitasatosporales</taxon>
        <taxon>Streptomycetaceae</taxon>
        <taxon>Streptacidiphilus</taxon>
    </lineage>
</organism>
<dbReference type="InterPro" id="IPR028325">
    <property type="entry name" value="VG_K_chnl"/>
</dbReference>
<evidence type="ECO:0000256" key="5">
    <source>
        <dbReference type="ARBA" id="ARBA00023065"/>
    </source>
</evidence>
<keyword evidence="3 9" id="KW-0812">Transmembrane</keyword>
<evidence type="ECO:0000256" key="3">
    <source>
        <dbReference type="ARBA" id="ARBA00022692"/>
    </source>
</evidence>
<keyword evidence="7" id="KW-0407">Ion channel</keyword>
<evidence type="ECO:0000256" key="8">
    <source>
        <dbReference type="SAM" id="MobiDB-lite"/>
    </source>
</evidence>
<name>A0A931FEW6_9ACTN</name>
<keyword evidence="2" id="KW-0813">Transport</keyword>
<proteinExistence type="predicted"/>
<dbReference type="Proteomes" id="UP000657385">
    <property type="component" value="Unassembled WGS sequence"/>
</dbReference>
<feature type="compositionally biased region" description="Pro residues" evidence="8">
    <location>
        <begin position="10"/>
        <end position="30"/>
    </location>
</feature>
<protein>
    <submittedName>
        <fullName evidence="11">Ion transporter</fullName>
    </submittedName>
</protein>